<keyword evidence="4" id="KW-0378">Hydrolase</keyword>
<protein>
    <submittedName>
        <fullName evidence="4">ATP-dependent Clp protease ATP-binding subunit</fullName>
    </submittedName>
</protein>
<dbReference type="AlphaFoldDB" id="A0A7K3RZB0"/>
<organism evidence="4 5">
    <name type="scientific">Streptomyces parvus</name>
    <dbReference type="NCBI Taxonomy" id="66428"/>
    <lineage>
        <taxon>Bacteria</taxon>
        <taxon>Bacillati</taxon>
        <taxon>Actinomycetota</taxon>
        <taxon>Actinomycetes</taxon>
        <taxon>Kitasatosporales</taxon>
        <taxon>Streptomycetaceae</taxon>
        <taxon>Streptomyces</taxon>
    </lineage>
</organism>
<evidence type="ECO:0000256" key="1">
    <source>
        <dbReference type="PROSITE-ProRule" id="PRU01251"/>
    </source>
</evidence>
<dbReference type="Pfam" id="PF02861">
    <property type="entry name" value="Clp_N"/>
    <property type="match status" value="1"/>
</dbReference>
<keyword evidence="4" id="KW-0645">Protease</keyword>
<keyword evidence="4" id="KW-0067">ATP-binding</keyword>
<dbReference type="GO" id="GO:0006508">
    <property type="term" value="P:proteolysis"/>
    <property type="evidence" value="ECO:0007669"/>
    <property type="project" value="UniProtKB-KW"/>
</dbReference>
<accession>A0A7K3RZB0</accession>
<dbReference type="Gene3D" id="1.10.1780.10">
    <property type="entry name" value="Clp, N-terminal domain"/>
    <property type="match status" value="1"/>
</dbReference>
<dbReference type="SUPFAM" id="SSF81923">
    <property type="entry name" value="Double Clp-N motif"/>
    <property type="match status" value="1"/>
</dbReference>
<evidence type="ECO:0000256" key="2">
    <source>
        <dbReference type="SAM" id="MobiDB-lite"/>
    </source>
</evidence>
<reference evidence="4 5" key="1">
    <citation type="submission" date="2020-01" db="EMBL/GenBank/DDBJ databases">
        <title>Insect and environment-associated Actinomycetes.</title>
        <authorList>
            <person name="Currrie C."/>
            <person name="Chevrette M."/>
            <person name="Carlson C."/>
            <person name="Stubbendieck R."/>
            <person name="Wendt-Pienkowski E."/>
        </authorList>
    </citation>
    <scope>NUCLEOTIDE SEQUENCE [LARGE SCALE GENOMIC DNA]</scope>
    <source>
        <strain evidence="4 5">SID7590</strain>
    </source>
</reference>
<proteinExistence type="predicted"/>
<keyword evidence="4" id="KW-0547">Nucleotide-binding</keyword>
<feature type="domain" description="Clp R" evidence="3">
    <location>
        <begin position="39"/>
        <end position="128"/>
    </location>
</feature>
<dbReference type="GO" id="GO:0008233">
    <property type="term" value="F:peptidase activity"/>
    <property type="evidence" value="ECO:0007669"/>
    <property type="project" value="UniProtKB-KW"/>
</dbReference>
<sequence>MSMAFGSPLGPSDPFSDLLNRFFGMSPASSPPAMQRVPIGRLLTESSHELLGRATSKAAEDGTADLDTEHLLWAATQVEPSRGLLSRAGVDPDALASQLDEVLPRESAEPSAEPGLTPAAKRTLTAAY</sequence>
<feature type="non-terminal residue" evidence="4">
    <location>
        <position position="128"/>
    </location>
</feature>
<dbReference type="EMBL" id="JAAGMP010000900">
    <property type="protein sequence ID" value="NEC20575.1"/>
    <property type="molecule type" value="Genomic_DNA"/>
</dbReference>
<evidence type="ECO:0000313" key="4">
    <source>
        <dbReference type="EMBL" id="NEC20575.1"/>
    </source>
</evidence>
<dbReference type="GO" id="GO:0005524">
    <property type="term" value="F:ATP binding"/>
    <property type="evidence" value="ECO:0007669"/>
    <property type="project" value="UniProtKB-KW"/>
</dbReference>
<name>A0A7K3RZB0_9ACTN</name>
<dbReference type="RefSeq" id="WP_275424377.1">
    <property type="nucleotide sequence ID" value="NZ_JAAGMP010000900.1"/>
</dbReference>
<evidence type="ECO:0000259" key="3">
    <source>
        <dbReference type="PROSITE" id="PS51903"/>
    </source>
</evidence>
<dbReference type="InterPro" id="IPR004176">
    <property type="entry name" value="Clp_R_N"/>
</dbReference>
<keyword evidence="1" id="KW-0677">Repeat</keyword>
<dbReference type="InterPro" id="IPR036628">
    <property type="entry name" value="Clp_N_dom_sf"/>
</dbReference>
<comment type="caution">
    <text evidence="4">The sequence shown here is derived from an EMBL/GenBank/DDBJ whole genome shotgun (WGS) entry which is preliminary data.</text>
</comment>
<dbReference type="PROSITE" id="PS51903">
    <property type="entry name" value="CLP_R"/>
    <property type="match status" value="1"/>
</dbReference>
<gene>
    <name evidence="4" type="ORF">G3I50_20335</name>
</gene>
<evidence type="ECO:0000313" key="5">
    <source>
        <dbReference type="Proteomes" id="UP000469670"/>
    </source>
</evidence>
<dbReference type="Proteomes" id="UP000469670">
    <property type="component" value="Unassembled WGS sequence"/>
</dbReference>
<feature type="region of interest" description="Disordered" evidence="2">
    <location>
        <begin position="102"/>
        <end position="128"/>
    </location>
</feature>